<dbReference type="CDD" id="cd03257">
    <property type="entry name" value="ABC_NikE_OppD_transporters"/>
    <property type="match status" value="2"/>
</dbReference>
<dbReference type="AlphaFoldDB" id="A0A2T1DT80"/>
<dbReference type="PANTHER" id="PTHR43776">
    <property type="entry name" value="TRANSPORT ATP-BINDING PROTEIN"/>
    <property type="match status" value="1"/>
</dbReference>
<comment type="similarity">
    <text evidence="1">Belongs to the ABC transporter superfamily.</text>
</comment>
<evidence type="ECO:0000259" key="5">
    <source>
        <dbReference type="PROSITE" id="PS50893"/>
    </source>
</evidence>
<dbReference type="GO" id="GO:0016887">
    <property type="term" value="F:ATP hydrolysis activity"/>
    <property type="evidence" value="ECO:0007669"/>
    <property type="project" value="InterPro"/>
</dbReference>
<gene>
    <name evidence="6" type="ORF">C7B82_30390</name>
</gene>
<dbReference type="InterPro" id="IPR050319">
    <property type="entry name" value="ABC_transp_ATP-bind"/>
</dbReference>
<dbReference type="Gene3D" id="3.40.50.300">
    <property type="entry name" value="P-loop containing nucleotide triphosphate hydrolases"/>
    <property type="match status" value="2"/>
</dbReference>
<comment type="caution">
    <text evidence="6">The sequence shown here is derived from an EMBL/GenBank/DDBJ whole genome shotgun (WGS) entry which is preliminary data.</text>
</comment>
<dbReference type="EMBL" id="PVWK01000160">
    <property type="protein sequence ID" value="PSB23594.1"/>
    <property type="molecule type" value="Genomic_DNA"/>
</dbReference>
<evidence type="ECO:0000256" key="4">
    <source>
        <dbReference type="ARBA" id="ARBA00022840"/>
    </source>
</evidence>
<dbReference type="NCBIfam" id="NF007739">
    <property type="entry name" value="PRK10419.1"/>
    <property type="match status" value="2"/>
</dbReference>
<keyword evidence="2" id="KW-0813">Transport</keyword>
<evidence type="ECO:0000256" key="2">
    <source>
        <dbReference type="ARBA" id="ARBA00022448"/>
    </source>
</evidence>
<dbReference type="NCBIfam" id="NF008453">
    <property type="entry name" value="PRK11308.1"/>
    <property type="match status" value="2"/>
</dbReference>
<feature type="domain" description="ABC transporter" evidence="5">
    <location>
        <begin position="297"/>
        <end position="553"/>
    </location>
</feature>
<dbReference type="InterPro" id="IPR013563">
    <property type="entry name" value="Oligopep_ABC_C"/>
</dbReference>
<evidence type="ECO:0000313" key="6">
    <source>
        <dbReference type="EMBL" id="PSB23594.1"/>
    </source>
</evidence>
<dbReference type="InterPro" id="IPR003593">
    <property type="entry name" value="AAA+_ATPase"/>
</dbReference>
<evidence type="ECO:0000256" key="3">
    <source>
        <dbReference type="ARBA" id="ARBA00022741"/>
    </source>
</evidence>
<evidence type="ECO:0000313" key="7">
    <source>
        <dbReference type="Proteomes" id="UP000239576"/>
    </source>
</evidence>
<dbReference type="GO" id="GO:0055085">
    <property type="term" value="P:transmembrane transport"/>
    <property type="evidence" value="ECO:0007669"/>
    <property type="project" value="UniProtKB-ARBA"/>
</dbReference>
<dbReference type="InterPro" id="IPR027417">
    <property type="entry name" value="P-loop_NTPase"/>
</dbReference>
<dbReference type="GO" id="GO:0005524">
    <property type="term" value="F:ATP binding"/>
    <property type="evidence" value="ECO:0007669"/>
    <property type="project" value="UniProtKB-KW"/>
</dbReference>
<reference evidence="7" key="1">
    <citation type="submission" date="2018-02" db="EMBL/GenBank/DDBJ databases">
        <authorList>
            <person name="Moore K."/>
            <person name="Momper L."/>
        </authorList>
    </citation>
    <scope>NUCLEOTIDE SEQUENCE [LARGE SCALE GENOMIC DNA]</scope>
    <source>
        <strain evidence="7">ULC18</strain>
    </source>
</reference>
<dbReference type="PROSITE" id="PS50893">
    <property type="entry name" value="ABC_TRANSPORTER_2"/>
    <property type="match status" value="2"/>
</dbReference>
<dbReference type="RefSeq" id="WP_106261028.1">
    <property type="nucleotide sequence ID" value="NZ_CAWNSW010000141.1"/>
</dbReference>
<dbReference type="Pfam" id="PF00005">
    <property type="entry name" value="ABC_tran"/>
    <property type="match status" value="2"/>
</dbReference>
<protein>
    <submittedName>
        <fullName evidence="6">ABC transporter ATP-binding protein</fullName>
    </submittedName>
</protein>
<proteinExistence type="inferred from homology"/>
<feature type="domain" description="ABC transporter" evidence="5">
    <location>
        <begin position="6"/>
        <end position="256"/>
    </location>
</feature>
<dbReference type="FunFam" id="3.40.50.300:FF:000016">
    <property type="entry name" value="Oligopeptide ABC transporter ATP-binding component"/>
    <property type="match status" value="2"/>
</dbReference>
<reference evidence="6 7" key="2">
    <citation type="submission" date="2018-03" db="EMBL/GenBank/DDBJ databases">
        <title>The ancient ancestry and fast evolution of plastids.</title>
        <authorList>
            <person name="Moore K.R."/>
            <person name="Magnabosco C."/>
            <person name="Momper L."/>
            <person name="Gold D.A."/>
            <person name="Bosak T."/>
            <person name="Fournier G.P."/>
        </authorList>
    </citation>
    <scope>NUCLEOTIDE SEQUENCE [LARGE SCALE GENOMIC DNA]</scope>
    <source>
        <strain evidence="6 7">ULC18</strain>
    </source>
</reference>
<keyword evidence="4 6" id="KW-0067">ATP-binding</keyword>
<keyword evidence="3" id="KW-0547">Nucleotide-binding</keyword>
<organism evidence="6 7">
    <name type="scientific">Stenomitos frigidus ULC18</name>
    <dbReference type="NCBI Taxonomy" id="2107698"/>
    <lineage>
        <taxon>Bacteria</taxon>
        <taxon>Bacillati</taxon>
        <taxon>Cyanobacteriota</taxon>
        <taxon>Cyanophyceae</taxon>
        <taxon>Leptolyngbyales</taxon>
        <taxon>Leptolyngbyaceae</taxon>
        <taxon>Stenomitos</taxon>
    </lineage>
</organism>
<dbReference type="OrthoDB" id="9802264at2"/>
<dbReference type="PANTHER" id="PTHR43776:SF7">
    <property type="entry name" value="D,D-DIPEPTIDE TRANSPORT ATP-BINDING PROTEIN DDPF-RELATED"/>
    <property type="match status" value="1"/>
</dbReference>
<dbReference type="InterPro" id="IPR003439">
    <property type="entry name" value="ABC_transporter-like_ATP-bd"/>
</dbReference>
<dbReference type="PROSITE" id="PS00211">
    <property type="entry name" value="ABC_TRANSPORTER_1"/>
    <property type="match status" value="2"/>
</dbReference>
<dbReference type="GO" id="GO:0015833">
    <property type="term" value="P:peptide transport"/>
    <property type="evidence" value="ECO:0007669"/>
    <property type="project" value="InterPro"/>
</dbReference>
<sequence>MTNALFQVEHLRVAYPQSGSDAIAWAVDDVSFSLSPGEKLGLVGESGCGKSTLGRAAMRLLPEDTLVEGRVAFAGQSVFDFSPAALRQFRGEAVALIFQDPMTRLDPLMTIGDHCLETLQSHQPTLSRQQAKAQAIATLEAVNIPASRWSQYPHEFSGGMRQRVAIALALLLNPKLIVADEPTTSLDVTVAAQILRELTRLCDERQMALLIISHDLAMIGEYCDRIAVMYNGKFVETGTTQAVLQHPQHAYTRSLLEAALHLQAVDVVKGVGSGEWGVEEEEKIDLIPDTRHPTPLLHLDNLKQHYTLEQNFISRLFSQDDQTIKAVDGITLDLYPGETLGLVGESGCGKSTLSRTILQLIRPTAGKVEFLGQNLVGLTREAMRQQRRHMQMVFQDPHACLNPMMTVGESIGDPLRIHQLAEPNAAKGQVLDMLERVGLSPAKSFYDRYPAQLSGGQQQRVAIARALITRPQLIICDEPVSMLDASVQTQVLALMRDLKDEFNLTYLFITHDLWVARFFCDRIAVMQAGKIVELGFTHDIFTHPQHPYTQALLQAAPLLARQGDRLGS</sequence>
<dbReference type="Proteomes" id="UP000239576">
    <property type="component" value="Unassembled WGS sequence"/>
</dbReference>
<dbReference type="Pfam" id="PF08352">
    <property type="entry name" value="oligo_HPY"/>
    <property type="match status" value="2"/>
</dbReference>
<dbReference type="SMART" id="SM00382">
    <property type="entry name" value="AAA"/>
    <property type="match status" value="2"/>
</dbReference>
<dbReference type="SUPFAM" id="SSF52540">
    <property type="entry name" value="P-loop containing nucleoside triphosphate hydrolases"/>
    <property type="match status" value="2"/>
</dbReference>
<name>A0A2T1DT80_9CYAN</name>
<accession>A0A2T1DT80</accession>
<dbReference type="InterPro" id="IPR017871">
    <property type="entry name" value="ABC_transporter-like_CS"/>
</dbReference>
<keyword evidence="7" id="KW-1185">Reference proteome</keyword>
<evidence type="ECO:0000256" key="1">
    <source>
        <dbReference type="ARBA" id="ARBA00005417"/>
    </source>
</evidence>